<name>A0A250JUJ6_9BACT</name>
<feature type="region of interest" description="Disordered" evidence="1">
    <location>
        <begin position="1"/>
        <end position="26"/>
    </location>
</feature>
<dbReference type="Proteomes" id="UP000217343">
    <property type="component" value="Chromosome"/>
</dbReference>
<gene>
    <name evidence="2" type="ORF">MYMAC_003129</name>
</gene>
<proteinExistence type="predicted"/>
<dbReference type="EMBL" id="CP022203">
    <property type="protein sequence ID" value="ATB47515.1"/>
    <property type="molecule type" value="Genomic_DNA"/>
</dbReference>
<evidence type="ECO:0000313" key="3">
    <source>
        <dbReference type="Proteomes" id="UP000217343"/>
    </source>
</evidence>
<organism evidence="2 3">
    <name type="scientific">Corallococcus macrosporus DSM 14697</name>
    <dbReference type="NCBI Taxonomy" id="1189310"/>
    <lineage>
        <taxon>Bacteria</taxon>
        <taxon>Pseudomonadati</taxon>
        <taxon>Myxococcota</taxon>
        <taxon>Myxococcia</taxon>
        <taxon>Myxococcales</taxon>
        <taxon>Cystobacterineae</taxon>
        <taxon>Myxococcaceae</taxon>
        <taxon>Corallococcus</taxon>
    </lineage>
</organism>
<dbReference type="RefSeq" id="WP_095958689.1">
    <property type="nucleotide sequence ID" value="NZ_CP022203.1"/>
</dbReference>
<dbReference type="AlphaFoldDB" id="A0A250JUJ6"/>
<dbReference type="KEGG" id="mmas:MYMAC_003129"/>
<accession>A0A250JUJ6</accession>
<reference evidence="2 3" key="1">
    <citation type="submission" date="2017-06" db="EMBL/GenBank/DDBJ databases">
        <title>Sequencing and comparative analysis of myxobacterial genomes.</title>
        <authorList>
            <person name="Rupp O."/>
            <person name="Goesmann A."/>
            <person name="Sogaard-Andersen L."/>
        </authorList>
    </citation>
    <scope>NUCLEOTIDE SEQUENCE [LARGE SCALE GENOMIC DNA]</scope>
    <source>
        <strain evidence="2 3">DSM 14697</strain>
    </source>
</reference>
<evidence type="ECO:0000313" key="2">
    <source>
        <dbReference type="EMBL" id="ATB47515.1"/>
    </source>
</evidence>
<protein>
    <submittedName>
        <fullName evidence="2">Uncharacterized protein</fullName>
    </submittedName>
</protein>
<evidence type="ECO:0000256" key="1">
    <source>
        <dbReference type="SAM" id="MobiDB-lite"/>
    </source>
</evidence>
<keyword evidence="3" id="KW-1185">Reference proteome</keyword>
<sequence>MNASRAPGHSAFETDHDTTQTSRAIGRCTPGTVAHVKFEVSQFMGDTVSDDVTFNCPYVP</sequence>